<comment type="similarity">
    <text evidence="2">Belongs to the flagella basal body rod proteins family.</text>
</comment>
<keyword evidence="9" id="KW-0966">Cell projection</keyword>
<protein>
    <recommendedName>
        <fullName evidence="3 6">Flagellar basal-body rod protein FlgC</fullName>
    </recommendedName>
</protein>
<dbReference type="InterPro" id="IPR001444">
    <property type="entry name" value="Flag_bb_rod_N"/>
</dbReference>
<organism evidence="9 10">
    <name type="scientific">Fodinisporobacter ferrooxydans</name>
    <dbReference type="NCBI Taxonomy" id="2901836"/>
    <lineage>
        <taxon>Bacteria</taxon>
        <taxon>Bacillati</taxon>
        <taxon>Bacillota</taxon>
        <taxon>Bacilli</taxon>
        <taxon>Bacillales</taxon>
        <taxon>Alicyclobacillaceae</taxon>
        <taxon>Fodinisporobacter</taxon>
    </lineage>
</organism>
<evidence type="ECO:0000259" key="8">
    <source>
        <dbReference type="Pfam" id="PF06429"/>
    </source>
</evidence>
<dbReference type="Pfam" id="PF06429">
    <property type="entry name" value="Flg_bbr_C"/>
    <property type="match status" value="1"/>
</dbReference>
<name>A0ABY4CFQ0_9BACL</name>
<evidence type="ECO:0000256" key="1">
    <source>
        <dbReference type="ARBA" id="ARBA00004117"/>
    </source>
</evidence>
<gene>
    <name evidence="9" type="primary">flgC</name>
    <name evidence="9" type="ORF">LSG31_15785</name>
</gene>
<evidence type="ECO:0000256" key="6">
    <source>
        <dbReference type="RuleBase" id="RU362062"/>
    </source>
</evidence>
<evidence type="ECO:0000256" key="2">
    <source>
        <dbReference type="ARBA" id="ARBA00009677"/>
    </source>
</evidence>
<dbReference type="PANTHER" id="PTHR30435:SF2">
    <property type="entry name" value="FLAGELLAR BASAL-BODY ROD PROTEIN FLGC"/>
    <property type="match status" value="1"/>
</dbReference>
<dbReference type="RefSeq" id="WP_347436040.1">
    <property type="nucleotide sequence ID" value="NZ_CP089291.1"/>
</dbReference>
<dbReference type="EMBL" id="CP089291">
    <property type="protein sequence ID" value="UOF89352.1"/>
    <property type="molecule type" value="Genomic_DNA"/>
</dbReference>
<comment type="subcellular location">
    <subcellularLocation>
        <location evidence="1 6">Bacterial flagellum basal body</location>
    </subcellularLocation>
</comment>
<accession>A0ABY4CFQ0</accession>
<feature type="domain" description="Flagellar basal-body/hook protein C-terminal" evidence="8">
    <location>
        <begin position="106"/>
        <end position="149"/>
    </location>
</feature>
<dbReference type="InterPro" id="IPR010930">
    <property type="entry name" value="Flg_bb/hook_C_dom"/>
</dbReference>
<comment type="subunit">
    <text evidence="5 6">The basal body constitutes a major portion of the flagellar organelle and consists of four rings (L,P,S, and M) mounted on a central rod. The rod consists of about 26 subunits of FlgG in the distal portion, and FlgB, FlgC and FlgF are thought to build up the proximal portion of the rod with about 6 subunits each.</text>
</comment>
<dbReference type="InterPro" id="IPR006299">
    <property type="entry name" value="FlgC"/>
</dbReference>
<keyword evidence="9" id="KW-0969">Cilium</keyword>
<dbReference type="Pfam" id="PF00460">
    <property type="entry name" value="Flg_bb_rod"/>
    <property type="match status" value="1"/>
</dbReference>
<dbReference type="NCBIfam" id="TIGR01395">
    <property type="entry name" value="FlgC"/>
    <property type="match status" value="1"/>
</dbReference>
<evidence type="ECO:0000313" key="9">
    <source>
        <dbReference type="EMBL" id="UOF89352.1"/>
    </source>
</evidence>
<evidence type="ECO:0000256" key="4">
    <source>
        <dbReference type="ARBA" id="ARBA00023143"/>
    </source>
</evidence>
<keyword evidence="10" id="KW-1185">Reference proteome</keyword>
<dbReference type="Proteomes" id="UP000830167">
    <property type="component" value="Chromosome"/>
</dbReference>
<evidence type="ECO:0000259" key="7">
    <source>
        <dbReference type="Pfam" id="PF00460"/>
    </source>
</evidence>
<reference evidence="9" key="1">
    <citation type="submission" date="2021-12" db="EMBL/GenBank/DDBJ databases">
        <title>Alicyclobacillaceae gen. nov., sp. nov., isolated from chalcocite enrichment system.</title>
        <authorList>
            <person name="Jiang Z."/>
        </authorList>
    </citation>
    <scope>NUCLEOTIDE SEQUENCE</scope>
    <source>
        <strain evidence="9">MYW30-H2</strain>
    </source>
</reference>
<proteinExistence type="inferred from homology"/>
<dbReference type="PROSITE" id="PS00588">
    <property type="entry name" value="FLAGELLA_BB_ROD"/>
    <property type="match status" value="1"/>
</dbReference>
<sequence>MSLFQGIDISASGLTAQRLRMDVIANNIANANTTRTPGGTGPYRREVVELSQKPASAFGAMLNQSLNPTGDGVQVTKIAQDQSPFKLVYDPGNPDAVKDPKSPMYGYVRMPNVNIVTEMVDLISASRSYEADITALNASKSIDMKALQIGK</sequence>
<evidence type="ECO:0000256" key="5">
    <source>
        <dbReference type="ARBA" id="ARBA00025933"/>
    </source>
</evidence>
<dbReference type="PANTHER" id="PTHR30435">
    <property type="entry name" value="FLAGELLAR PROTEIN"/>
    <property type="match status" value="1"/>
</dbReference>
<evidence type="ECO:0000256" key="3">
    <source>
        <dbReference type="ARBA" id="ARBA00017941"/>
    </source>
</evidence>
<dbReference type="InterPro" id="IPR019776">
    <property type="entry name" value="Flagellar_basal_body_rod_CS"/>
</dbReference>
<keyword evidence="9" id="KW-0282">Flagellum</keyword>
<evidence type="ECO:0000313" key="10">
    <source>
        <dbReference type="Proteomes" id="UP000830167"/>
    </source>
</evidence>
<feature type="domain" description="Flagellar basal body rod protein N-terminal" evidence="7">
    <location>
        <begin position="7"/>
        <end position="35"/>
    </location>
</feature>
<keyword evidence="4 6" id="KW-0975">Bacterial flagellum</keyword>